<sequence length="62" mass="7354">MTEKQKQRLHKLWEDNKFSDVPFHNDIDLHIVATGKDGKRVTFSIKKVRSILMCLILRFGRN</sequence>
<name>A0A0F9J990_9ZZZZ</name>
<organism evidence="1">
    <name type="scientific">marine sediment metagenome</name>
    <dbReference type="NCBI Taxonomy" id="412755"/>
    <lineage>
        <taxon>unclassified sequences</taxon>
        <taxon>metagenomes</taxon>
        <taxon>ecological metagenomes</taxon>
    </lineage>
</organism>
<dbReference type="AlphaFoldDB" id="A0A0F9J990"/>
<dbReference type="EMBL" id="LAZR01012011">
    <property type="protein sequence ID" value="KKM47453.1"/>
    <property type="molecule type" value="Genomic_DNA"/>
</dbReference>
<gene>
    <name evidence="1" type="ORF">LCGC14_1558490</name>
</gene>
<accession>A0A0F9J990</accession>
<proteinExistence type="predicted"/>
<protein>
    <submittedName>
        <fullName evidence="1">Uncharacterized protein</fullName>
    </submittedName>
</protein>
<evidence type="ECO:0000313" key="1">
    <source>
        <dbReference type="EMBL" id="KKM47453.1"/>
    </source>
</evidence>
<comment type="caution">
    <text evidence="1">The sequence shown here is derived from an EMBL/GenBank/DDBJ whole genome shotgun (WGS) entry which is preliminary data.</text>
</comment>
<reference evidence="1" key="1">
    <citation type="journal article" date="2015" name="Nature">
        <title>Complex archaea that bridge the gap between prokaryotes and eukaryotes.</title>
        <authorList>
            <person name="Spang A."/>
            <person name="Saw J.H."/>
            <person name="Jorgensen S.L."/>
            <person name="Zaremba-Niedzwiedzka K."/>
            <person name="Martijn J."/>
            <person name="Lind A.E."/>
            <person name="van Eijk R."/>
            <person name="Schleper C."/>
            <person name="Guy L."/>
            <person name="Ettema T.J."/>
        </authorList>
    </citation>
    <scope>NUCLEOTIDE SEQUENCE</scope>
</reference>